<dbReference type="Proteomes" id="UP000249547">
    <property type="component" value="Unassembled WGS sequence"/>
</dbReference>
<dbReference type="OrthoDB" id="8481699at2"/>
<evidence type="ECO:0000313" key="4">
    <source>
        <dbReference type="Proteomes" id="UP000249547"/>
    </source>
</evidence>
<dbReference type="EMBL" id="QLLL01000008">
    <property type="protein sequence ID" value="RAJ00334.1"/>
    <property type="molecule type" value="Genomic_DNA"/>
</dbReference>
<keyword evidence="4" id="KW-1185">Reference proteome</keyword>
<name>A0A327Q8W8_9BACT</name>
<organism evidence="3 4">
    <name type="scientific">Chitinophaga skermanii</name>
    <dbReference type="NCBI Taxonomy" id="331697"/>
    <lineage>
        <taxon>Bacteria</taxon>
        <taxon>Pseudomonadati</taxon>
        <taxon>Bacteroidota</taxon>
        <taxon>Chitinophagia</taxon>
        <taxon>Chitinophagales</taxon>
        <taxon>Chitinophagaceae</taxon>
        <taxon>Chitinophaga</taxon>
    </lineage>
</organism>
<feature type="domain" description="YCII-related" evidence="2">
    <location>
        <begin position="60"/>
        <end position="135"/>
    </location>
</feature>
<evidence type="ECO:0000256" key="1">
    <source>
        <dbReference type="ARBA" id="ARBA00007689"/>
    </source>
</evidence>
<reference evidence="3 4" key="1">
    <citation type="submission" date="2018-06" db="EMBL/GenBank/DDBJ databases">
        <title>Genomic Encyclopedia of Archaeal and Bacterial Type Strains, Phase II (KMG-II): from individual species to whole genera.</title>
        <authorList>
            <person name="Goeker M."/>
        </authorList>
    </citation>
    <scope>NUCLEOTIDE SEQUENCE [LARGE SCALE GENOMIC DNA]</scope>
    <source>
        <strain evidence="3 4">DSM 23857</strain>
    </source>
</reference>
<proteinExistence type="inferred from homology"/>
<sequence length="144" mass="16028">MFKLIPTIVLFTALLAIISIYPPIKAVATKLKHNAWLDTSGNDPVMKQYWLVLLKKGPHRDQPDEVIADIQAKHLANVDRLHAEGKIVVAGPMGDNGDLRGIFILDCADSLEAATLVKQDEAVKTGRIIFEIKPWWTAKNCVFK</sequence>
<dbReference type="Gene3D" id="3.30.70.1060">
    <property type="entry name" value="Dimeric alpha+beta barrel"/>
    <property type="match status" value="1"/>
</dbReference>
<dbReference type="InterPro" id="IPR011008">
    <property type="entry name" value="Dimeric_a/b-barrel"/>
</dbReference>
<dbReference type="AlphaFoldDB" id="A0A327Q8W8"/>
<accession>A0A327Q8W8</accession>
<protein>
    <submittedName>
        <fullName evidence="3">Uncharacterized protein YciI</fullName>
    </submittedName>
</protein>
<dbReference type="SUPFAM" id="SSF54909">
    <property type="entry name" value="Dimeric alpha+beta barrel"/>
    <property type="match status" value="1"/>
</dbReference>
<evidence type="ECO:0000313" key="3">
    <source>
        <dbReference type="EMBL" id="RAJ00334.1"/>
    </source>
</evidence>
<dbReference type="InterPro" id="IPR005545">
    <property type="entry name" value="YCII"/>
</dbReference>
<dbReference type="RefSeq" id="WP_111599458.1">
    <property type="nucleotide sequence ID" value="NZ_QLLL01000008.1"/>
</dbReference>
<comment type="caution">
    <text evidence="3">The sequence shown here is derived from an EMBL/GenBank/DDBJ whole genome shotgun (WGS) entry which is preliminary data.</text>
</comment>
<evidence type="ECO:0000259" key="2">
    <source>
        <dbReference type="Pfam" id="PF03795"/>
    </source>
</evidence>
<comment type="similarity">
    <text evidence="1">Belongs to the YciI family.</text>
</comment>
<dbReference type="Pfam" id="PF03795">
    <property type="entry name" value="YCII"/>
    <property type="match status" value="1"/>
</dbReference>
<gene>
    <name evidence="3" type="ORF">LX64_04036</name>
</gene>